<feature type="transmembrane region" description="Helical" evidence="1">
    <location>
        <begin position="394"/>
        <end position="416"/>
    </location>
</feature>
<feature type="transmembrane region" description="Helical" evidence="1">
    <location>
        <begin position="21"/>
        <end position="47"/>
    </location>
</feature>
<feature type="transmembrane region" description="Helical" evidence="1">
    <location>
        <begin position="320"/>
        <end position="338"/>
    </location>
</feature>
<sequence length="541" mass="56330">MVAHFLRLKLTLLGNTLRRSIWQTIGLCFALLYALFAVGGLVIAAIIGGGMDPLLTGHVITLAGAITVLCWWIVPVFVFGVDQTLDPQRFTTFAIPHRALISGLAVAGLVSVPGVATALAASGSALAWWRAPWLIPVALLGAALGVVACVVGSRAVTTALAPLLESRRYREVVAVVAIVPLVLIGPAIGWASEEIGAVSKEASGGAVTVTADGSLFTAVLARFGELAAWTPFGAPWSLPVAVHEGAWGVVAARLAITVGTIAVLWLIWTRSLAKALVTPSVGGGKGVRSKGLGWFGRFPATPVGAVAARCTTYWIRDPRYAAGISVIFLMPVILWLPARSSDNLELLLLAGPVVAWVLAFSVSNDVGYDYTAFALHVATGTTGRADRWGRALPVLVFGTVLVVLIALLTLALSGRWDLTAPLLGICLGTLGLTLGVSSVVSARLVYPVPKPGESPLKSPQGAAMATMLAQFLAMIVVMLLALPLLGIGIWAMASGNLVVGVVTLVIGLAEGAVLLVVGIRMGARTFDRRAPELLQQVQAFP</sequence>
<name>A0A3N4Z9K9_9MICO</name>
<organism evidence="2 3">
    <name type="scientific">Myceligenerans xiligouense</name>
    <dbReference type="NCBI Taxonomy" id="253184"/>
    <lineage>
        <taxon>Bacteria</taxon>
        <taxon>Bacillati</taxon>
        <taxon>Actinomycetota</taxon>
        <taxon>Actinomycetes</taxon>
        <taxon>Micrococcales</taxon>
        <taxon>Promicromonosporaceae</taxon>
        <taxon>Myceligenerans</taxon>
    </lineage>
</organism>
<feature type="transmembrane region" description="Helical" evidence="1">
    <location>
        <begin position="245"/>
        <end position="268"/>
    </location>
</feature>
<dbReference type="AlphaFoldDB" id="A0A3N4Z9K9"/>
<keyword evidence="1" id="KW-0472">Membrane</keyword>
<feature type="transmembrane region" description="Helical" evidence="1">
    <location>
        <begin position="99"/>
        <end position="121"/>
    </location>
</feature>
<feature type="transmembrane region" description="Helical" evidence="1">
    <location>
        <begin position="467"/>
        <end position="491"/>
    </location>
</feature>
<feature type="transmembrane region" description="Helical" evidence="1">
    <location>
        <begin position="172"/>
        <end position="191"/>
    </location>
</feature>
<feature type="transmembrane region" description="Helical" evidence="1">
    <location>
        <begin position="59"/>
        <end position="79"/>
    </location>
</feature>
<accession>A0A3N4Z9K9</accession>
<dbReference type="EMBL" id="RKQZ01000001">
    <property type="protein sequence ID" value="RPF22538.1"/>
    <property type="molecule type" value="Genomic_DNA"/>
</dbReference>
<evidence type="ECO:0000313" key="2">
    <source>
        <dbReference type="EMBL" id="RPF22538.1"/>
    </source>
</evidence>
<keyword evidence="3" id="KW-1185">Reference proteome</keyword>
<feature type="transmembrane region" description="Helical" evidence="1">
    <location>
        <begin position="133"/>
        <end position="151"/>
    </location>
</feature>
<reference evidence="2 3" key="1">
    <citation type="submission" date="2018-11" db="EMBL/GenBank/DDBJ databases">
        <title>Sequencing the genomes of 1000 actinobacteria strains.</title>
        <authorList>
            <person name="Klenk H.-P."/>
        </authorList>
    </citation>
    <scope>NUCLEOTIDE SEQUENCE [LARGE SCALE GENOMIC DNA]</scope>
    <source>
        <strain evidence="2 3">DSM 15700</strain>
    </source>
</reference>
<dbReference type="RefSeq" id="WP_123815440.1">
    <property type="nucleotide sequence ID" value="NZ_RKQZ01000001.1"/>
</dbReference>
<feature type="transmembrane region" description="Helical" evidence="1">
    <location>
        <begin position="497"/>
        <end position="519"/>
    </location>
</feature>
<proteinExistence type="predicted"/>
<keyword evidence="1" id="KW-1133">Transmembrane helix</keyword>
<protein>
    <submittedName>
        <fullName evidence="2">ABC-2 type transport system permease protein</fullName>
    </submittedName>
</protein>
<feature type="transmembrane region" description="Helical" evidence="1">
    <location>
        <begin position="344"/>
        <end position="362"/>
    </location>
</feature>
<evidence type="ECO:0000313" key="3">
    <source>
        <dbReference type="Proteomes" id="UP000280501"/>
    </source>
</evidence>
<dbReference type="OrthoDB" id="3261041at2"/>
<dbReference type="Proteomes" id="UP000280501">
    <property type="component" value="Unassembled WGS sequence"/>
</dbReference>
<keyword evidence="1" id="KW-0812">Transmembrane</keyword>
<gene>
    <name evidence="2" type="ORF">EDD34_3204</name>
</gene>
<comment type="caution">
    <text evidence="2">The sequence shown here is derived from an EMBL/GenBank/DDBJ whole genome shotgun (WGS) entry which is preliminary data.</text>
</comment>
<evidence type="ECO:0000256" key="1">
    <source>
        <dbReference type="SAM" id="Phobius"/>
    </source>
</evidence>
<feature type="transmembrane region" description="Helical" evidence="1">
    <location>
        <begin position="422"/>
        <end position="446"/>
    </location>
</feature>